<proteinExistence type="predicted"/>
<sequence length="51" mass="6124">MPINPLPPQITYHVPLIQTKSFIRQFSVLKINQQQWKQKIRQYLELSSESK</sequence>
<protein>
    <submittedName>
        <fullName evidence="1">Uncharacterized protein</fullName>
    </submittedName>
</protein>
<dbReference type="AlphaFoldDB" id="A0A8S1WSU3"/>
<name>A0A8S1WSU3_9CILI</name>
<organism evidence="1 2">
    <name type="scientific">Paramecium pentaurelia</name>
    <dbReference type="NCBI Taxonomy" id="43138"/>
    <lineage>
        <taxon>Eukaryota</taxon>
        <taxon>Sar</taxon>
        <taxon>Alveolata</taxon>
        <taxon>Ciliophora</taxon>
        <taxon>Intramacronucleata</taxon>
        <taxon>Oligohymenophorea</taxon>
        <taxon>Peniculida</taxon>
        <taxon>Parameciidae</taxon>
        <taxon>Paramecium</taxon>
    </lineage>
</organism>
<comment type="caution">
    <text evidence="1">The sequence shown here is derived from an EMBL/GenBank/DDBJ whole genome shotgun (WGS) entry which is preliminary data.</text>
</comment>
<gene>
    <name evidence="1" type="ORF">PPENT_87.1.T1000011</name>
</gene>
<evidence type="ECO:0000313" key="2">
    <source>
        <dbReference type="Proteomes" id="UP000689195"/>
    </source>
</evidence>
<keyword evidence="2" id="KW-1185">Reference proteome</keyword>
<reference evidence="1" key="1">
    <citation type="submission" date="2021-01" db="EMBL/GenBank/DDBJ databases">
        <authorList>
            <consortium name="Genoscope - CEA"/>
            <person name="William W."/>
        </authorList>
    </citation>
    <scope>NUCLEOTIDE SEQUENCE</scope>
</reference>
<dbReference type="EMBL" id="CAJJDO010000100">
    <property type="protein sequence ID" value="CAD8191791.1"/>
    <property type="molecule type" value="Genomic_DNA"/>
</dbReference>
<dbReference type="Proteomes" id="UP000689195">
    <property type="component" value="Unassembled WGS sequence"/>
</dbReference>
<accession>A0A8S1WSU3</accession>
<evidence type="ECO:0000313" key="1">
    <source>
        <dbReference type="EMBL" id="CAD8191791.1"/>
    </source>
</evidence>